<reference evidence="13" key="1">
    <citation type="submission" date="2018-03" db="EMBL/GenBank/DDBJ databases">
        <authorList>
            <person name="Rodrigo-Torres L."/>
            <person name="Arahal R. D."/>
            <person name="Lucena T."/>
        </authorList>
    </citation>
    <scope>NUCLEOTIDE SEQUENCE [LARGE SCALE GENOMIC DNA]</scope>
    <source>
        <strain evidence="13">CECT 8871</strain>
    </source>
</reference>
<evidence type="ECO:0000256" key="4">
    <source>
        <dbReference type="ARBA" id="ARBA00007520"/>
    </source>
</evidence>
<evidence type="ECO:0000256" key="7">
    <source>
        <dbReference type="ARBA" id="ARBA00022692"/>
    </source>
</evidence>
<feature type="domain" description="Major facilitator superfamily (MFS) profile" evidence="11">
    <location>
        <begin position="1"/>
        <end position="378"/>
    </location>
</feature>
<keyword evidence="5 10" id="KW-0813">Transport</keyword>
<dbReference type="Proteomes" id="UP000244904">
    <property type="component" value="Unassembled WGS sequence"/>
</dbReference>
<dbReference type="AlphaFoldDB" id="A0A2R8AQI6"/>
<feature type="transmembrane region" description="Helical" evidence="10">
    <location>
        <begin position="195"/>
        <end position="219"/>
    </location>
</feature>
<dbReference type="InterPro" id="IPR001958">
    <property type="entry name" value="Tet-R_TetA/multi-R_MdtG-like"/>
</dbReference>
<organism evidence="12 13">
    <name type="scientific">Pseudoprimorskyibacter insulae</name>
    <dbReference type="NCBI Taxonomy" id="1695997"/>
    <lineage>
        <taxon>Bacteria</taxon>
        <taxon>Pseudomonadati</taxon>
        <taxon>Pseudomonadota</taxon>
        <taxon>Alphaproteobacteria</taxon>
        <taxon>Rhodobacterales</taxon>
        <taxon>Paracoccaceae</taxon>
        <taxon>Pseudoprimorskyibacter</taxon>
    </lineage>
</organism>
<comment type="similarity">
    <text evidence="3 10">Belongs to the major facilitator superfamily. Bcr/CmlA family.</text>
</comment>
<feature type="transmembrane region" description="Helical" evidence="10">
    <location>
        <begin position="118"/>
        <end position="140"/>
    </location>
</feature>
<evidence type="ECO:0000256" key="8">
    <source>
        <dbReference type="ARBA" id="ARBA00022989"/>
    </source>
</evidence>
<name>A0A2R8AQI6_9RHOB</name>
<dbReference type="NCBIfam" id="TIGR00710">
    <property type="entry name" value="efflux_Bcr_CflA"/>
    <property type="match status" value="1"/>
</dbReference>
<feature type="transmembrane region" description="Helical" evidence="10">
    <location>
        <begin position="28"/>
        <end position="49"/>
    </location>
</feature>
<dbReference type="PROSITE" id="PS50850">
    <property type="entry name" value="MFS"/>
    <property type="match status" value="1"/>
</dbReference>
<evidence type="ECO:0000256" key="6">
    <source>
        <dbReference type="ARBA" id="ARBA00022475"/>
    </source>
</evidence>
<dbReference type="PROSITE" id="PS00216">
    <property type="entry name" value="SUGAR_TRANSPORT_1"/>
    <property type="match status" value="1"/>
</dbReference>
<keyword evidence="8 10" id="KW-1133">Transmembrane helix</keyword>
<comment type="function">
    <text evidence="1">Resistance to tetracycline by an active tetracycline efflux. This is an energy-dependent process that decreases the accumulation of the antibiotic in whole cells. This protein functions as a metal-tetracycline/H(+) antiporter.</text>
</comment>
<feature type="transmembrane region" description="Helical" evidence="10">
    <location>
        <begin position="261"/>
        <end position="281"/>
    </location>
</feature>
<evidence type="ECO:0000313" key="12">
    <source>
        <dbReference type="EMBL" id="SPF78322.1"/>
    </source>
</evidence>
<dbReference type="PRINTS" id="PR01035">
    <property type="entry name" value="TCRTETA"/>
</dbReference>
<comment type="similarity">
    <text evidence="4">Belongs to the major facilitator superfamily. TCR/Tet family.</text>
</comment>
<dbReference type="Gene3D" id="1.20.1720.10">
    <property type="entry name" value="Multidrug resistance protein D"/>
    <property type="match status" value="1"/>
</dbReference>
<evidence type="ECO:0000256" key="5">
    <source>
        <dbReference type="ARBA" id="ARBA00022448"/>
    </source>
</evidence>
<dbReference type="SUPFAM" id="SSF103473">
    <property type="entry name" value="MFS general substrate transporter"/>
    <property type="match status" value="1"/>
</dbReference>
<dbReference type="InterPro" id="IPR004812">
    <property type="entry name" value="Efflux_drug-R_Bcr/CmlA"/>
</dbReference>
<feature type="transmembrane region" description="Helical" evidence="10">
    <location>
        <begin position="352"/>
        <end position="375"/>
    </location>
</feature>
<dbReference type="PANTHER" id="PTHR43124">
    <property type="entry name" value="PURINE EFFLUX PUMP PBUE"/>
    <property type="match status" value="1"/>
</dbReference>
<dbReference type="PANTHER" id="PTHR43124:SF3">
    <property type="entry name" value="CHLORAMPHENICOL EFFLUX PUMP RV0191"/>
    <property type="match status" value="1"/>
</dbReference>
<keyword evidence="6" id="KW-1003">Cell membrane</keyword>
<keyword evidence="10" id="KW-0997">Cell inner membrane</keyword>
<dbReference type="GO" id="GO:1990961">
    <property type="term" value="P:xenobiotic detoxification by transmembrane export across the plasma membrane"/>
    <property type="evidence" value="ECO:0007669"/>
    <property type="project" value="InterPro"/>
</dbReference>
<sequence>MMSGLSALVMNIFLPSLPAMTEYFDTSYRLLQLSVAVYLGVNAVLQILIGPLSDKFGRRPVILWGAVIFCLATIGCLFSTNAYVFLLFRMCQAAIVTSMVLSRAVVRDIYPANQAASMIGYVTMGMSVVPMVGPVIGGMLGDAFGWKANFVLLLVLGIALIGLVWKDLGETKSRSSLSLRQQFLEYPELLASPRFWGYALSAALSSGSFFAYMGGAPFIGTDVFGLSPTELGLYFGAPAVGYFFGNWASGKYSARVGIDRMVLIGALVVALGLIVLAGIFALGAGSALAFFGLMTTVGLGNGLTIPNATTGALSVRPKLAGTASGLAGAIMIGGGAALSALAGLMLHPGTGAWPLIWIMLITSLCGILAILMVMVRSKRLGGLDAAD</sequence>
<accession>A0A2R8AQI6</accession>
<evidence type="ECO:0000313" key="13">
    <source>
        <dbReference type="Proteomes" id="UP000244904"/>
    </source>
</evidence>
<dbReference type="InterPro" id="IPR050189">
    <property type="entry name" value="MFS_Efflux_Transporters"/>
</dbReference>
<evidence type="ECO:0000259" key="11">
    <source>
        <dbReference type="PROSITE" id="PS50850"/>
    </source>
</evidence>
<comment type="subcellular location">
    <subcellularLocation>
        <location evidence="10">Cell inner membrane</location>
        <topology evidence="10">Multi-pass membrane protein</topology>
    </subcellularLocation>
    <subcellularLocation>
        <location evidence="2">Cell membrane</location>
        <topology evidence="2">Multi-pass membrane protein</topology>
    </subcellularLocation>
</comment>
<evidence type="ECO:0000256" key="3">
    <source>
        <dbReference type="ARBA" id="ARBA00006236"/>
    </source>
</evidence>
<dbReference type="InterPro" id="IPR020846">
    <property type="entry name" value="MFS_dom"/>
</dbReference>
<comment type="caution">
    <text evidence="10">Lacks conserved residue(s) required for the propagation of feature annotation.</text>
</comment>
<dbReference type="EMBL" id="OMOJ01000001">
    <property type="protein sequence ID" value="SPF78322.1"/>
    <property type="molecule type" value="Genomic_DNA"/>
</dbReference>
<dbReference type="InterPro" id="IPR005829">
    <property type="entry name" value="Sugar_transporter_CS"/>
</dbReference>
<keyword evidence="9 10" id="KW-0472">Membrane</keyword>
<evidence type="ECO:0000256" key="10">
    <source>
        <dbReference type="RuleBase" id="RU365088"/>
    </source>
</evidence>
<dbReference type="GO" id="GO:0042910">
    <property type="term" value="F:xenobiotic transmembrane transporter activity"/>
    <property type="evidence" value="ECO:0007669"/>
    <property type="project" value="InterPro"/>
</dbReference>
<feature type="transmembrane region" description="Helical" evidence="10">
    <location>
        <begin position="287"/>
        <end position="305"/>
    </location>
</feature>
<dbReference type="InterPro" id="IPR036259">
    <property type="entry name" value="MFS_trans_sf"/>
</dbReference>
<dbReference type="InterPro" id="IPR011701">
    <property type="entry name" value="MFS"/>
</dbReference>
<feature type="transmembrane region" description="Helical" evidence="10">
    <location>
        <begin position="61"/>
        <end position="80"/>
    </location>
</feature>
<dbReference type="GO" id="GO:0005886">
    <property type="term" value="C:plasma membrane"/>
    <property type="evidence" value="ECO:0007669"/>
    <property type="project" value="UniProtKB-SubCell"/>
</dbReference>
<protein>
    <recommendedName>
        <fullName evidence="10">Bcr/CflA family efflux transporter</fullName>
    </recommendedName>
</protein>
<feature type="transmembrane region" description="Helical" evidence="10">
    <location>
        <begin position="146"/>
        <end position="165"/>
    </location>
</feature>
<evidence type="ECO:0000256" key="1">
    <source>
        <dbReference type="ARBA" id="ARBA00003279"/>
    </source>
</evidence>
<evidence type="ECO:0000256" key="9">
    <source>
        <dbReference type="ARBA" id="ARBA00023136"/>
    </source>
</evidence>
<feature type="transmembrane region" description="Helical" evidence="10">
    <location>
        <begin position="326"/>
        <end position="346"/>
    </location>
</feature>
<dbReference type="CDD" id="cd17320">
    <property type="entry name" value="MFS_MdfA_MDR_like"/>
    <property type="match status" value="1"/>
</dbReference>
<keyword evidence="7 10" id="KW-0812">Transmembrane</keyword>
<gene>
    <name evidence="12" type="primary">bcr_1</name>
    <name evidence="12" type="ORF">PRI8871_00918</name>
</gene>
<dbReference type="Pfam" id="PF07690">
    <property type="entry name" value="MFS_1"/>
    <property type="match status" value="1"/>
</dbReference>
<feature type="transmembrane region" description="Helical" evidence="10">
    <location>
        <begin position="231"/>
        <end position="249"/>
    </location>
</feature>
<evidence type="ECO:0000256" key="2">
    <source>
        <dbReference type="ARBA" id="ARBA00004651"/>
    </source>
</evidence>
<proteinExistence type="inferred from homology"/>
<keyword evidence="13" id="KW-1185">Reference proteome</keyword>